<dbReference type="EMBL" id="BMRB01000002">
    <property type="protein sequence ID" value="GGS34881.1"/>
    <property type="molecule type" value="Genomic_DNA"/>
</dbReference>
<evidence type="ECO:0000256" key="4">
    <source>
        <dbReference type="ARBA" id="ARBA00022989"/>
    </source>
</evidence>
<dbReference type="InterPro" id="IPR050638">
    <property type="entry name" value="AA-Vitamin_Transporters"/>
</dbReference>
<feature type="transmembrane region" description="Helical" evidence="6">
    <location>
        <begin position="253"/>
        <end position="272"/>
    </location>
</feature>
<protein>
    <submittedName>
        <fullName evidence="8">ABC transporter permease</fullName>
    </submittedName>
</protein>
<dbReference type="Gene3D" id="1.10.3730.20">
    <property type="match status" value="1"/>
</dbReference>
<comment type="subcellular location">
    <subcellularLocation>
        <location evidence="1">Membrane</location>
        <topology evidence="1">Multi-pass membrane protein</topology>
    </subcellularLocation>
</comment>
<keyword evidence="5 6" id="KW-0472">Membrane</keyword>
<evidence type="ECO:0000256" key="3">
    <source>
        <dbReference type="ARBA" id="ARBA00022692"/>
    </source>
</evidence>
<evidence type="ECO:0000256" key="2">
    <source>
        <dbReference type="ARBA" id="ARBA00007362"/>
    </source>
</evidence>
<feature type="transmembrane region" description="Helical" evidence="6">
    <location>
        <begin position="198"/>
        <end position="216"/>
    </location>
</feature>
<feature type="domain" description="EamA" evidence="7">
    <location>
        <begin position="2"/>
        <end position="125"/>
    </location>
</feature>
<organism evidence="8 9">
    <name type="scientific">Actinokineospora fastidiosa</name>
    <dbReference type="NCBI Taxonomy" id="1816"/>
    <lineage>
        <taxon>Bacteria</taxon>
        <taxon>Bacillati</taxon>
        <taxon>Actinomycetota</taxon>
        <taxon>Actinomycetes</taxon>
        <taxon>Pseudonocardiales</taxon>
        <taxon>Pseudonocardiaceae</taxon>
        <taxon>Actinokineospora</taxon>
    </lineage>
</organism>
<accession>A0A918LDV7</accession>
<feature type="transmembrane region" description="Helical" evidence="6">
    <location>
        <begin position="82"/>
        <end position="102"/>
    </location>
</feature>
<feature type="domain" description="EamA" evidence="7">
    <location>
        <begin position="135"/>
        <end position="267"/>
    </location>
</feature>
<feature type="transmembrane region" description="Helical" evidence="6">
    <location>
        <begin position="223"/>
        <end position="247"/>
    </location>
</feature>
<dbReference type="InterPro" id="IPR000620">
    <property type="entry name" value="EamA_dom"/>
</dbReference>
<comment type="caution">
    <text evidence="8">The sequence shown here is derived from an EMBL/GenBank/DDBJ whole genome shotgun (WGS) entry which is preliminary data.</text>
</comment>
<proteinExistence type="inferred from homology"/>
<evidence type="ECO:0000256" key="6">
    <source>
        <dbReference type="SAM" id="Phobius"/>
    </source>
</evidence>
<gene>
    <name evidence="8" type="ORF">GCM10010171_31750</name>
</gene>
<evidence type="ECO:0000256" key="5">
    <source>
        <dbReference type="ARBA" id="ARBA00023136"/>
    </source>
</evidence>
<name>A0A918LDV7_9PSEU</name>
<dbReference type="PANTHER" id="PTHR32322">
    <property type="entry name" value="INNER MEMBRANE TRANSPORTER"/>
    <property type="match status" value="1"/>
</dbReference>
<keyword evidence="3 6" id="KW-0812">Transmembrane</keyword>
<dbReference type="GO" id="GO:0016020">
    <property type="term" value="C:membrane"/>
    <property type="evidence" value="ECO:0007669"/>
    <property type="project" value="UniProtKB-SubCell"/>
</dbReference>
<dbReference type="InterPro" id="IPR037185">
    <property type="entry name" value="EmrE-like"/>
</dbReference>
<reference evidence="8" key="1">
    <citation type="journal article" date="2014" name="Int. J. Syst. Evol. Microbiol.">
        <title>Complete genome sequence of Corynebacterium casei LMG S-19264T (=DSM 44701T), isolated from a smear-ripened cheese.</title>
        <authorList>
            <consortium name="US DOE Joint Genome Institute (JGI-PGF)"/>
            <person name="Walter F."/>
            <person name="Albersmeier A."/>
            <person name="Kalinowski J."/>
            <person name="Ruckert C."/>
        </authorList>
    </citation>
    <scope>NUCLEOTIDE SEQUENCE</scope>
    <source>
        <strain evidence="8">JCM 3276</strain>
    </source>
</reference>
<keyword evidence="4 6" id="KW-1133">Transmembrane helix</keyword>
<evidence type="ECO:0000313" key="8">
    <source>
        <dbReference type="EMBL" id="GGS34881.1"/>
    </source>
</evidence>
<evidence type="ECO:0000313" key="9">
    <source>
        <dbReference type="Proteomes" id="UP000660680"/>
    </source>
</evidence>
<dbReference type="Pfam" id="PF00892">
    <property type="entry name" value="EamA"/>
    <property type="match status" value="2"/>
</dbReference>
<dbReference type="AlphaFoldDB" id="A0A918LDV7"/>
<feature type="transmembrane region" description="Helical" evidence="6">
    <location>
        <begin position="165"/>
        <end position="186"/>
    </location>
</feature>
<keyword evidence="9" id="KW-1185">Reference proteome</keyword>
<dbReference type="SUPFAM" id="SSF103481">
    <property type="entry name" value="Multidrug resistance efflux transporter EmrE"/>
    <property type="match status" value="2"/>
</dbReference>
<dbReference type="Proteomes" id="UP000660680">
    <property type="component" value="Unassembled WGS sequence"/>
</dbReference>
<evidence type="ECO:0000256" key="1">
    <source>
        <dbReference type="ARBA" id="ARBA00004141"/>
    </source>
</evidence>
<feature type="transmembrane region" description="Helical" evidence="6">
    <location>
        <begin position="134"/>
        <end position="153"/>
    </location>
</feature>
<evidence type="ECO:0000259" key="7">
    <source>
        <dbReference type="Pfam" id="PF00892"/>
    </source>
</evidence>
<dbReference type="PANTHER" id="PTHR32322:SF2">
    <property type="entry name" value="EAMA DOMAIN-CONTAINING PROTEIN"/>
    <property type="match status" value="1"/>
</dbReference>
<comment type="similarity">
    <text evidence="2">Belongs to the EamA transporter family.</text>
</comment>
<feature type="transmembrane region" description="Helical" evidence="6">
    <location>
        <begin position="109"/>
        <end position="128"/>
    </location>
</feature>
<sequence length="282" mass="28873">MAAVAPISWGTTYLVTTEFLPPDRPLLSAVLRTLPAGLAVLALTRTLPRGGWWWRAAVLGALNIGAFNALLFVAAYRLPGGVAATLTATQPLLVAGLALALLGERPTGWRLGWGVAGVAGVALMVLRAEAGFDVLGIVAGGAAAASMAAGIVLTKRWGKPDGVGLLPFTGWQLAAGGLLLVPFAAVEGPLPVFDAAAVGGYLWLAVVGTLAAYVLWFQGVGRLPVTAVSFLVLLSPVVATVLGWAVLDQPLTTLQTAGFVLAMLSILGAQLTPQTARALLSR</sequence>
<feature type="transmembrane region" description="Helical" evidence="6">
    <location>
        <begin position="56"/>
        <end position="76"/>
    </location>
</feature>
<reference evidence="8" key="2">
    <citation type="submission" date="2020-09" db="EMBL/GenBank/DDBJ databases">
        <authorList>
            <person name="Sun Q."/>
            <person name="Ohkuma M."/>
        </authorList>
    </citation>
    <scope>NUCLEOTIDE SEQUENCE</scope>
    <source>
        <strain evidence="8">JCM 3276</strain>
    </source>
</reference>